<feature type="compositionally biased region" description="Low complexity" evidence="1">
    <location>
        <begin position="108"/>
        <end position="121"/>
    </location>
</feature>
<dbReference type="AlphaFoldDB" id="A0A7S0SDG1"/>
<feature type="compositionally biased region" description="Basic and acidic residues" evidence="1">
    <location>
        <begin position="132"/>
        <end position="143"/>
    </location>
</feature>
<evidence type="ECO:0000256" key="1">
    <source>
        <dbReference type="SAM" id="MobiDB-lite"/>
    </source>
</evidence>
<feature type="region of interest" description="Disordered" evidence="1">
    <location>
        <begin position="1"/>
        <end position="31"/>
    </location>
</feature>
<feature type="compositionally biased region" description="Basic and acidic residues" evidence="1">
    <location>
        <begin position="286"/>
        <end position="299"/>
    </location>
</feature>
<reference evidence="2" key="1">
    <citation type="submission" date="2021-01" db="EMBL/GenBank/DDBJ databases">
        <authorList>
            <person name="Corre E."/>
            <person name="Pelletier E."/>
            <person name="Niang G."/>
            <person name="Scheremetjew M."/>
            <person name="Finn R."/>
            <person name="Kale V."/>
            <person name="Holt S."/>
            <person name="Cochrane G."/>
            <person name="Meng A."/>
            <person name="Brown T."/>
            <person name="Cohen L."/>
        </authorList>
    </citation>
    <scope>NUCLEOTIDE SEQUENCE</scope>
    <source>
        <strain evidence="2">SL-175</strain>
    </source>
</reference>
<name>A0A7S0SDG1_9CHLO</name>
<feature type="compositionally biased region" description="Polar residues" evidence="1">
    <location>
        <begin position="310"/>
        <end position="326"/>
    </location>
</feature>
<accession>A0A7S0SDG1</accession>
<proteinExistence type="predicted"/>
<protein>
    <submittedName>
        <fullName evidence="2">Uncharacterized protein</fullName>
    </submittedName>
</protein>
<sequence length="362" mass="38464">MAHIVQLDLGATPSPRSRSLHVPHPLSLSSTAPPAPNSFAFVPATPSTSGHSSGTFSRHQHQLYVEASPPTSPNGSGGTGVGGGTWQLFAPSTPRTIAAGSVTLTRTGSGDSVGVSDVDVGGSAGAPGTRLTESRSRSRLRSREGAYSPNTVMRAGGAYVVPKGGYTNKIRDSSLCGGALREDSFEHVNTRSMRENIDWIAGVSHPAPTAQIIRPFAGYNVGRSAPPDPYNIKGANLWRDRTRAQTWSPVGPDGTGHDGLREDWVRSEPSAVHAAEYPRSRSTLNRHPDRRCSSPEKMHPAVLAPKSTRRSQSIAHASLRDMQSMSRRSDGRGTLGGGGMARANSPTFRGRITVRHQDVTSR</sequence>
<evidence type="ECO:0000313" key="2">
    <source>
        <dbReference type="EMBL" id="CAD8702798.1"/>
    </source>
</evidence>
<organism evidence="2">
    <name type="scientific">Mantoniella antarctica</name>
    <dbReference type="NCBI Taxonomy" id="81844"/>
    <lineage>
        <taxon>Eukaryota</taxon>
        <taxon>Viridiplantae</taxon>
        <taxon>Chlorophyta</taxon>
        <taxon>Mamiellophyceae</taxon>
        <taxon>Mamiellales</taxon>
        <taxon>Mamiellaceae</taxon>
        <taxon>Mantoniella</taxon>
    </lineage>
</organism>
<feature type="region of interest" description="Disordered" evidence="1">
    <location>
        <begin position="39"/>
        <end position="58"/>
    </location>
</feature>
<feature type="compositionally biased region" description="Low complexity" evidence="1">
    <location>
        <begin position="20"/>
        <end position="31"/>
    </location>
</feature>
<feature type="region of interest" description="Disordered" evidence="1">
    <location>
        <begin position="105"/>
        <end position="143"/>
    </location>
</feature>
<feature type="compositionally biased region" description="Polar residues" evidence="1">
    <location>
        <begin position="45"/>
        <end position="57"/>
    </location>
</feature>
<feature type="region of interest" description="Disordered" evidence="1">
    <location>
        <begin position="269"/>
        <end position="362"/>
    </location>
</feature>
<gene>
    <name evidence="2" type="ORF">MANT1106_LOCUS5480</name>
</gene>
<dbReference type="EMBL" id="HBFC01009411">
    <property type="protein sequence ID" value="CAD8702798.1"/>
    <property type="molecule type" value="Transcribed_RNA"/>
</dbReference>